<evidence type="ECO:0000313" key="3">
    <source>
        <dbReference type="Proteomes" id="UP000319257"/>
    </source>
</evidence>
<reference evidence="2 3" key="1">
    <citation type="submission" date="2019-06" db="EMBL/GenBank/DDBJ databases">
        <title>Draft genome sequence of the filamentous fungus Phialemoniopsis curvata isolated from diesel fuel.</title>
        <authorList>
            <person name="Varaljay V.A."/>
            <person name="Lyon W.J."/>
            <person name="Crouch A.L."/>
            <person name="Drake C.E."/>
            <person name="Hollomon J.M."/>
            <person name="Nadeau L.J."/>
            <person name="Nunn H.S."/>
            <person name="Stevenson B.S."/>
            <person name="Bojanowski C.L."/>
            <person name="Crookes-Goodson W.J."/>
        </authorList>
    </citation>
    <scope>NUCLEOTIDE SEQUENCE [LARGE SCALE GENOMIC DNA]</scope>
    <source>
        <strain evidence="2 3">D216</strain>
    </source>
</reference>
<evidence type="ECO:0000256" key="1">
    <source>
        <dbReference type="SAM" id="MobiDB-lite"/>
    </source>
</evidence>
<dbReference type="RefSeq" id="XP_030999480.1">
    <property type="nucleotide sequence ID" value="XM_031137107.1"/>
</dbReference>
<accession>A0A507BK26</accession>
<dbReference type="GeneID" id="41970317"/>
<organism evidence="2 3">
    <name type="scientific">Thyridium curvatum</name>
    <dbReference type="NCBI Taxonomy" id="1093900"/>
    <lineage>
        <taxon>Eukaryota</taxon>
        <taxon>Fungi</taxon>
        <taxon>Dikarya</taxon>
        <taxon>Ascomycota</taxon>
        <taxon>Pezizomycotina</taxon>
        <taxon>Sordariomycetes</taxon>
        <taxon>Sordariomycetidae</taxon>
        <taxon>Thyridiales</taxon>
        <taxon>Thyridiaceae</taxon>
        <taxon>Thyridium</taxon>
    </lineage>
</organism>
<keyword evidence="3" id="KW-1185">Reference proteome</keyword>
<dbReference type="InParanoid" id="A0A507BK26"/>
<feature type="compositionally biased region" description="Low complexity" evidence="1">
    <location>
        <begin position="29"/>
        <end position="50"/>
    </location>
</feature>
<evidence type="ECO:0000313" key="2">
    <source>
        <dbReference type="EMBL" id="TPX17769.1"/>
    </source>
</evidence>
<protein>
    <submittedName>
        <fullName evidence="2">Uncharacterized protein</fullName>
    </submittedName>
</protein>
<feature type="region of interest" description="Disordered" evidence="1">
    <location>
        <begin position="1"/>
        <end position="57"/>
    </location>
</feature>
<sequence length="163" mass="17568">MASMRYQSVGGAFSFTNPPATSEAPPPANTGSGNPPTNTEPGNPPTNTEPGNPPTLDQLILEMPNYDETTVAVRRWVRRVLQHHGHDGDMDLEGIFWSGAALRDFGHNQAQDILRLGVPVKLSKEVVSTIDRVTAAVQVRTFSLSITNRPPANVASSIVDGQR</sequence>
<dbReference type="AlphaFoldDB" id="A0A507BK26"/>
<dbReference type="Proteomes" id="UP000319257">
    <property type="component" value="Unassembled WGS sequence"/>
</dbReference>
<dbReference type="EMBL" id="SKBQ01000012">
    <property type="protein sequence ID" value="TPX17769.1"/>
    <property type="molecule type" value="Genomic_DNA"/>
</dbReference>
<proteinExistence type="predicted"/>
<gene>
    <name evidence="2" type="ORF">E0L32_002870</name>
</gene>
<comment type="caution">
    <text evidence="2">The sequence shown here is derived from an EMBL/GenBank/DDBJ whole genome shotgun (WGS) entry which is preliminary data.</text>
</comment>
<name>A0A507BK26_9PEZI</name>